<accession>A0ABW2PSU0</accession>
<dbReference type="EMBL" id="JBHTCO010000002">
    <property type="protein sequence ID" value="MFC7391657.1"/>
    <property type="molecule type" value="Genomic_DNA"/>
</dbReference>
<sequence length="57" mass="6558">MADNEKGYKYEGKEDYTLDVDRMINEGLAGGTVNHKYDHPSVDESRPLDREEKPKES</sequence>
<proteinExistence type="predicted"/>
<comment type="caution">
    <text evidence="2">The sequence shown here is derived from an EMBL/GenBank/DDBJ whole genome shotgun (WGS) entry which is preliminary data.</text>
</comment>
<feature type="compositionally biased region" description="Basic and acidic residues" evidence="1">
    <location>
        <begin position="35"/>
        <end position="57"/>
    </location>
</feature>
<organism evidence="2 3">
    <name type="scientific">Scopulibacillus cellulosilyticus</name>
    <dbReference type="NCBI Taxonomy" id="2665665"/>
    <lineage>
        <taxon>Bacteria</taxon>
        <taxon>Bacillati</taxon>
        <taxon>Bacillota</taxon>
        <taxon>Bacilli</taxon>
        <taxon>Bacillales</taxon>
        <taxon>Sporolactobacillaceae</taxon>
        <taxon>Scopulibacillus</taxon>
    </lineage>
</organism>
<protein>
    <recommendedName>
        <fullName evidence="4">DUF4025 domain-containing protein</fullName>
    </recommendedName>
</protein>
<dbReference type="RefSeq" id="WP_380962888.1">
    <property type="nucleotide sequence ID" value="NZ_JBHTCO010000002.1"/>
</dbReference>
<reference evidence="3" key="1">
    <citation type="journal article" date="2019" name="Int. J. Syst. Evol. Microbiol.">
        <title>The Global Catalogue of Microorganisms (GCM) 10K type strain sequencing project: providing services to taxonomists for standard genome sequencing and annotation.</title>
        <authorList>
            <consortium name="The Broad Institute Genomics Platform"/>
            <consortium name="The Broad Institute Genome Sequencing Center for Infectious Disease"/>
            <person name="Wu L."/>
            <person name="Ma J."/>
        </authorList>
    </citation>
    <scope>NUCLEOTIDE SEQUENCE [LARGE SCALE GENOMIC DNA]</scope>
    <source>
        <strain evidence="3">CGMCC 1.16305</strain>
    </source>
</reference>
<dbReference type="Proteomes" id="UP001596505">
    <property type="component" value="Unassembled WGS sequence"/>
</dbReference>
<gene>
    <name evidence="2" type="ORF">ACFQRG_01445</name>
</gene>
<keyword evidence="3" id="KW-1185">Reference proteome</keyword>
<name>A0ABW2PSU0_9BACL</name>
<evidence type="ECO:0000313" key="3">
    <source>
        <dbReference type="Proteomes" id="UP001596505"/>
    </source>
</evidence>
<evidence type="ECO:0000313" key="2">
    <source>
        <dbReference type="EMBL" id="MFC7391657.1"/>
    </source>
</evidence>
<evidence type="ECO:0008006" key="4">
    <source>
        <dbReference type="Google" id="ProtNLM"/>
    </source>
</evidence>
<feature type="region of interest" description="Disordered" evidence="1">
    <location>
        <begin position="29"/>
        <end position="57"/>
    </location>
</feature>
<evidence type="ECO:0000256" key="1">
    <source>
        <dbReference type="SAM" id="MobiDB-lite"/>
    </source>
</evidence>